<protein>
    <recommendedName>
        <fullName evidence="4">Thaumatin-like protein</fullName>
    </recommendedName>
</protein>
<evidence type="ECO:0000256" key="1">
    <source>
        <dbReference type="PIRSR" id="PIRSR002703-1"/>
    </source>
</evidence>
<feature type="disulfide bond" evidence="1">
    <location>
        <begin position="85"/>
        <end position="92"/>
    </location>
</feature>
<comment type="caution">
    <text evidence="2">The sequence shown here is derived from an EMBL/GenBank/DDBJ whole genome shotgun (WGS) entry which is preliminary data.</text>
</comment>
<dbReference type="PRINTS" id="PR00347">
    <property type="entry name" value="THAUMATIN"/>
</dbReference>
<dbReference type="InterPro" id="IPR001938">
    <property type="entry name" value="Thaumatin"/>
</dbReference>
<dbReference type="PROSITE" id="PS51367">
    <property type="entry name" value="THAUMATIN_2"/>
    <property type="match status" value="1"/>
</dbReference>
<dbReference type="EMBL" id="RWGY01000007">
    <property type="protein sequence ID" value="TVU39457.1"/>
    <property type="molecule type" value="Genomic_DNA"/>
</dbReference>
<dbReference type="SMART" id="SM00205">
    <property type="entry name" value="THN"/>
    <property type="match status" value="1"/>
</dbReference>
<evidence type="ECO:0000313" key="2">
    <source>
        <dbReference type="EMBL" id="TVU39457.1"/>
    </source>
</evidence>
<dbReference type="InterPro" id="IPR037176">
    <property type="entry name" value="Osmotin/thaumatin-like_sf"/>
</dbReference>
<name>A0A5J9VV10_9POAL</name>
<keyword evidence="3" id="KW-1185">Reference proteome</keyword>
<gene>
    <name evidence="2" type="ORF">EJB05_12877</name>
</gene>
<feature type="disulfide bond" evidence="1">
    <location>
        <begin position="151"/>
        <end position="167"/>
    </location>
</feature>
<evidence type="ECO:0000313" key="3">
    <source>
        <dbReference type="Proteomes" id="UP000324897"/>
    </source>
</evidence>
<dbReference type="AlphaFoldDB" id="A0A5J9VV10"/>
<sequence>MGEWMEVDRGAVPATFTFSNKCQEAIYPGVLTNSGKPGFPTTGFRLQPGASASYDAPATWSGRIWARHHCTVDASGRLSCSSGDCGTGKPECNGAVGKPPCTLAEFTLGDNGGLDYYDISNVDGFNVPIQIRSRGAGCTTVTCGSDINAACPPELAETAADGRRVGCKSACLAFNADEFCCRGSYGNPNTCRPSRYSQFFKDNCPQAYSYAFDDKSSTYTCSGASYDIVFCP</sequence>
<feature type="disulfide bond" evidence="1">
    <location>
        <begin position="22"/>
        <end position="231"/>
    </location>
</feature>
<feature type="disulfide bond" evidence="1">
    <location>
        <begin position="171"/>
        <end position="180"/>
    </location>
</feature>
<feature type="non-terminal residue" evidence="2">
    <location>
        <position position="1"/>
    </location>
</feature>
<dbReference type="Gramene" id="TVU39457">
    <property type="protein sequence ID" value="TVU39457"/>
    <property type="gene ID" value="EJB05_12877"/>
</dbReference>
<dbReference type="Gene3D" id="2.60.110.10">
    <property type="entry name" value="Thaumatin"/>
    <property type="match status" value="1"/>
</dbReference>
<dbReference type="CDD" id="cd09218">
    <property type="entry name" value="TLP-PA"/>
    <property type="match status" value="1"/>
</dbReference>
<feature type="disulfide bond" evidence="1">
    <location>
        <begin position="143"/>
        <end position="204"/>
    </location>
</feature>
<dbReference type="OrthoDB" id="430315at2759"/>
<feature type="disulfide bond" evidence="1">
    <location>
        <begin position="138"/>
        <end position="221"/>
    </location>
</feature>
<dbReference type="PANTHER" id="PTHR31048">
    <property type="entry name" value="OS03G0233200 PROTEIN"/>
    <property type="match status" value="1"/>
</dbReference>
<dbReference type="Proteomes" id="UP000324897">
    <property type="component" value="Chromosome 4"/>
</dbReference>
<dbReference type="SUPFAM" id="SSF49870">
    <property type="entry name" value="Osmotin, thaumatin-like protein"/>
    <property type="match status" value="1"/>
</dbReference>
<keyword evidence="1" id="KW-1015">Disulfide bond</keyword>
<proteinExistence type="predicted"/>
<evidence type="ECO:0008006" key="4">
    <source>
        <dbReference type="Google" id="ProtNLM"/>
    </source>
</evidence>
<feature type="disulfide bond" evidence="1">
    <location>
        <begin position="181"/>
        <end position="191"/>
    </location>
</feature>
<reference evidence="2 3" key="1">
    <citation type="journal article" date="2019" name="Sci. Rep.">
        <title>A high-quality genome of Eragrostis curvula grass provides insights into Poaceae evolution and supports new strategies to enhance forage quality.</title>
        <authorList>
            <person name="Carballo J."/>
            <person name="Santos B.A.C.M."/>
            <person name="Zappacosta D."/>
            <person name="Garbus I."/>
            <person name="Selva J.P."/>
            <person name="Gallo C.A."/>
            <person name="Diaz A."/>
            <person name="Albertini E."/>
            <person name="Caccamo M."/>
            <person name="Echenique V."/>
        </authorList>
    </citation>
    <scope>NUCLEOTIDE SEQUENCE [LARGE SCALE GENOMIC DNA]</scope>
    <source>
        <strain evidence="3">cv. Victoria</strain>
        <tissue evidence="2">Leaf</tissue>
    </source>
</reference>
<feature type="disulfide bond" evidence="1">
    <location>
        <begin position="70"/>
        <end position="80"/>
    </location>
</feature>
<accession>A0A5J9VV10</accession>
<organism evidence="2 3">
    <name type="scientific">Eragrostis curvula</name>
    <name type="common">weeping love grass</name>
    <dbReference type="NCBI Taxonomy" id="38414"/>
    <lineage>
        <taxon>Eukaryota</taxon>
        <taxon>Viridiplantae</taxon>
        <taxon>Streptophyta</taxon>
        <taxon>Embryophyta</taxon>
        <taxon>Tracheophyta</taxon>
        <taxon>Spermatophyta</taxon>
        <taxon>Magnoliopsida</taxon>
        <taxon>Liliopsida</taxon>
        <taxon>Poales</taxon>
        <taxon>Poaceae</taxon>
        <taxon>PACMAD clade</taxon>
        <taxon>Chloridoideae</taxon>
        <taxon>Eragrostideae</taxon>
        <taxon>Eragrostidinae</taxon>
        <taxon>Eragrostis</taxon>
    </lineage>
</organism>
<dbReference type="FunFam" id="2.60.110.10:FF:000004">
    <property type="entry name" value="THAUMATIN-LIKE PROTEIN 1"/>
    <property type="match status" value="1"/>
</dbReference>
<dbReference type="Pfam" id="PF00314">
    <property type="entry name" value="Thaumatin"/>
    <property type="match status" value="1"/>
</dbReference>
<dbReference type="PIRSF" id="PIRSF002703">
    <property type="entry name" value="Thaumatin"/>
    <property type="match status" value="1"/>
</dbReference>